<comment type="similarity">
    <text evidence="1 2">Belongs to the anti-sigma-factor antagonist family.</text>
</comment>
<proteinExistence type="inferred from homology"/>
<dbReference type="InterPro" id="IPR003658">
    <property type="entry name" value="Anti-sigma_ant"/>
</dbReference>
<dbReference type="PANTHER" id="PTHR33495">
    <property type="entry name" value="ANTI-SIGMA FACTOR ANTAGONIST TM_1081-RELATED-RELATED"/>
    <property type="match status" value="1"/>
</dbReference>
<dbReference type="PROSITE" id="PS50801">
    <property type="entry name" value="STAS"/>
    <property type="match status" value="1"/>
</dbReference>
<reference evidence="4 5" key="1">
    <citation type="submission" date="2015-10" db="EMBL/GenBank/DDBJ databases">
        <title>Draft genome sequence of Streptomyces longwoodensis DSM 41677, type strain for the species Streptomyces longwoodensis.</title>
        <authorList>
            <person name="Ruckert C."/>
            <person name="Winkler A."/>
            <person name="Kalinowski J."/>
            <person name="Kampfer P."/>
            <person name="Glaeser S."/>
        </authorList>
    </citation>
    <scope>NUCLEOTIDE SEQUENCE [LARGE SCALE GENOMIC DNA]</scope>
    <source>
        <strain evidence="4 5">DSM 41677</strain>
    </source>
</reference>
<feature type="domain" description="STAS" evidence="3">
    <location>
        <begin position="14"/>
        <end position="121"/>
    </location>
</feature>
<dbReference type="NCBIfam" id="TIGR00377">
    <property type="entry name" value="ant_ant_sig"/>
    <property type="match status" value="1"/>
</dbReference>
<name>A0A117QQQ7_9ACTN</name>
<organism evidence="4 5">
    <name type="scientific">Streptomyces longwoodensis</name>
    <dbReference type="NCBI Taxonomy" id="68231"/>
    <lineage>
        <taxon>Bacteria</taxon>
        <taxon>Bacillati</taxon>
        <taxon>Actinomycetota</taxon>
        <taxon>Actinomycetes</taxon>
        <taxon>Kitasatosporales</taxon>
        <taxon>Streptomycetaceae</taxon>
        <taxon>Streptomyces</taxon>
    </lineage>
</organism>
<dbReference type="EMBL" id="LMWS01000002">
    <property type="protein sequence ID" value="KUN41609.1"/>
    <property type="molecule type" value="Genomic_DNA"/>
</dbReference>
<dbReference type="STRING" id="68231.AQJ30_02175"/>
<gene>
    <name evidence="4" type="ORF">AQJ30_02175</name>
</gene>
<sequence>MTPIHDADRPARRLRAEQRTAAGIRVVSLHGEIDHNAKDLLRKALGPYDARPAHIVADLGGVTFLDSSGISVFIAAHQQIADAGGWLRIAAPQEAVREVLRLVTVDSVIACYPTLEQALSG</sequence>
<evidence type="ECO:0000313" key="4">
    <source>
        <dbReference type="EMBL" id="KUN41609.1"/>
    </source>
</evidence>
<dbReference type="InterPro" id="IPR002645">
    <property type="entry name" value="STAS_dom"/>
</dbReference>
<evidence type="ECO:0000256" key="2">
    <source>
        <dbReference type="RuleBase" id="RU003749"/>
    </source>
</evidence>
<comment type="caution">
    <text evidence="4">The sequence shown here is derived from an EMBL/GenBank/DDBJ whole genome shotgun (WGS) entry which is preliminary data.</text>
</comment>
<dbReference type="GO" id="GO:0043856">
    <property type="term" value="F:anti-sigma factor antagonist activity"/>
    <property type="evidence" value="ECO:0007669"/>
    <property type="project" value="InterPro"/>
</dbReference>
<dbReference type="SUPFAM" id="SSF52091">
    <property type="entry name" value="SpoIIaa-like"/>
    <property type="match status" value="1"/>
</dbReference>
<dbReference type="CDD" id="cd07043">
    <property type="entry name" value="STAS_anti-anti-sigma_factors"/>
    <property type="match status" value="1"/>
</dbReference>
<dbReference type="PANTHER" id="PTHR33495:SF2">
    <property type="entry name" value="ANTI-SIGMA FACTOR ANTAGONIST TM_1081-RELATED"/>
    <property type="match status" value="1"/>
</dbReference>
<evidence type="ECO:0000313" key="5">
    <source>
        <dbReference type="Proteomes" id="UP000053271"/>
    </source>
</evidence>
<evidence type="ECO:0000256" key="1">
    <source>
        <dbReference type="ARBA" id="ARBA00009013"/>
    </source>
</evidence>
<protein>
    <recommendedName>
        <fullName evidence="2">Anti-sigma factor antagonist</fullName>
    </recommendedName>
</protein>
<dbReference type="AlphaFoldDB" id="A0A117QQQ7"/>
<dbReference type="InterPro" id="IPR036513">
    <property type="entry name" value="STAS_dom_sf"/>
</dbReference>
<dbReference type="Pfam" id="PF01740">
    <property type="entry name" value="STAS"/>
    <property type="match status" value="1"/>
</dbReference>
<keyword evidence="5" id="KW-1185">Reference proteome</keyword>
<dbReference type="RefSeq" id="WP_067228016.1">
    <property type="nucleotide sequence ID" value="NZ_KQ948549.1"/>
</dbReference>
<evidence type="ECO:0000259" key="3">
    <source>
        <dbReference type="PROSITE" id="PS50801"/>
    </source>
</evidence>
<dbReference type="Proteomes" id="UP000053271">
    <property type="component" value="Unassembled WGS sequence"/>
</dbReference>
<dbReference type="Gene3D" id="3.30.750.24">
    <property type="entry name" value="STAS domain"/>
    <property type="match status" value="1"/>
</dbReference>
<accession>A0A117QQQ7</accession>
<dbReference type="GeneID" id="91423432"/>